<dbReference type="KEGG" id="amq:AMETH_1232"/>
<sequence length="52" mass="5594">MEATLELSELDGLVERLDARISSSGDPETGKPPSLLLCSGYCGDEESSWFVC</sequence>
<dbReference type="PATRIC" id="fig|1068978.7.peg.1298"/>
<dbReference type="STRING" id="1068978.AMETH_1232"/>
<dbReference type="AlphaFoldDB" id="A0A076MKQ6"/>
<accession>A0A076MKQ6</accession>
<organism evidence="1 2">
    <name type="scientific">Amycolatopsis methanolica 239</name>
    <dbReference type="NCBI Taxonomy" id="1068978"/>
    <lineage>
        <taxon>Bacteria</taxon>
        <taxon>Bacillati</taxon>
        <taxon>Actinomycetota</taxon>
        <taxon>Actinomycetes</taxon>
        <taxon>Pseudonocardiales</taxon>
        <taxon>Pseudonocardiaceae</taxon>
        <taxon>Amycolatopsis</taxon>
        <taxon>Amycolatopsis methanolica group</taxon>
    </lineage>
</organism>
<proteinExistence type="predicted"/>
<dbReference type="RefSeq" id="WP_017987188.1">
    <property type="nucleotide sequence ID" value="NZ_AQUL01000001.1"/>
</dbReference>
<name>A0A076MKQ6_AMYME</name>
<dbReference type="EMBL" id="CP009110">
    <property type="protein sequence ID" value="AIJ21324.1"/>
    <property type="molecule type" value="Genomic_DNA"/>
</dbReference>
<reference evidence="1 2" key="1">
    <citation type="submission" date="2014-07" db="EMBL/GenBank/DDBJ databases">
        <title>Whole Genome Sequence of the Amycolatopsis methanolica 239.</title>
        <authorList>
            <person name="Tang B."/>
        </authorList>
    </citation>
    <scope>NUCLEOTIDE SEQUENCE [LARGE SCALE GENOMIC DNA]</scope>
    <source>
        <strain evidence="1 2">239</strain>
    </source>
</reference>
<gene>
    <name evidence="1" type="ORF">AMETH_1232</name>
</gene>
<evidence type="ECO:0000313" key="2">
    <source>
        <dbReference type="Proteomes" id="UP000062973"/>
    </source>
</evidence>
<dbReference type="Proteomes" id="UP000062973">
    <property type="component" value="Chromosome"/>
</dbReference>
<protein>
    <submittedName>
        <fullName evidence="1">Uncharacterized protein</fullName>
    </submittedName>
</protein>
<keyword evidence="2" id="KW-1185">Reference proteome</keyword>
<dbReference type="HOGENOM" id="CLU_3076087_0_0_11"/>
<evidence type="ECO:0000313" key="1">
    <source>
        <dbReference type="EMBL" id="AIJ21324.1"/>
    </source>
</evidence>